<keyword evidence="1" id="KW-0732">Signal</keyword>
<evidence type="ECO:0000313" key="2">
    <source>
        <dbReference type="EMBL" id="TRM60750.1"/>
    </source>
</evidence>
<feature type="chain" id="PRO_5021929907" evidence="1">
    <location>
        <begin position="20"/>
        <end position="160"/>
    </location>
</feature>
<accession>A0A550C7G9</accession>
<feature type="signal peptide" evidence="1">
    <location>
        <begin position="1"/>
        <end position="19"/>
    </location>
</feature>
<dbReference type="OrthoDB" id="2923145at2759"/>
<proteinExistence type="predicted"/>
<evidence type="ECO:0000256" key="1">
    <source>
        <dbReference type="SAM" id="SignalP"/>
    </source>
</evidence>
<evidence type="ECO:0000313" key="3">
    <source>
        <dbReference type="Proteomes" id="UP000320762"/>
    </source>
</evidence>
<comment type="caution">
    <text evidence="2">The sequence shown here is derived from an EMBL/GenBank/DDBJ whole genome shotgun (WGS) entry which is preliminary data.</text>
</comment>
<dbReference type="Proteomes" id="UP000320762">
    <property type="component" value="Unassembled WGS sequence"/>
</dbReference>
<gene>
    <name evidence="2" type="ORF">BD626DRAFT_435130</name>
</gene>
<sequence length="160" mass="17455">MFAKTFAIATLALATLANASPVQKRVTVDPAKWYTLSVNGNLYLDSTNDVLMPQNHNSFDDLNSGTDKGVRFRFPDGLPGKLVCEAHNDHFVGLAEGSQPELNQFNTFQKEDRAVTAEAGVTGIIIHFNGDYVGTQQIGSPVDKGDAEDWDLREIAMTPL</sequence>
<keyword evidence="3" id="KW-1185">Reference proteome</keyword>
<protein>
    <submittedName>
        <fullName evidence="2">Uncharacterized protein</fullName>
    </submittedName>
</protein>
<dbReference type="AlphaFoldDB" id="A0A550C7G9"/>
<reference evidence="2 3" key="1">
    <citation type="journal article" date="2019" name="New Phytol.">
        <title>Comparative genomics reveals unique wood-decay strategies and fruiting body development in the Schizophyllaceae.</title>
        <authorList>
            <person name="Almasi E."/>
            <person name="Sahu N."/>
            <person name="Krizsan K."/>
            <person name="Balint B."/>
            <person name="Kovacs G.M."/>
            <person name="Kiss B."/>
            <person name="Cseklye J."/>
            <person name="Drula E."/>
            <person name="Henrissat B."/>
            <person name="Nagy I."/>
            <person name="Chovatia M."/>
            <person name="Adam C."/>
            <person name="LaButti K."/>
            <person name="Lipzen A."/>
            <person name="Riley R."/>
            <person name="Grigoriev I.V."/>
            <person name="Nagy L.G."/>
        </authorList>
    </citation>
    <scope>NUCLEOTIDE SEQUENCE [LARGE SCALE GENOMIC DNA]</scope>
    <source>
        <strain evidence="2 3">NL-1724</strain>
    </source>
</reference>
<name>A0A550C7G9_9AGAR</name>
<organism evidence="2 3">
    <name type="scientific">Schizophyllum amplum</name>
    <dbReference type="NCBI Taxonomy" id="97359"/>
    <lineage>
        <taxon>Eukaryota</taxon>
        <taxon>Fungi</taxon>
        <taxon>Dikarya</taxon>
        <taxon>Basidiomycota</taxon>
        <taxon>Agaricomycotina</taxon>
        <taxon>Agaricomycetes</taxon>
        <taxon>Agaricomycetidae</taxon>
        <taxon>Agaricales</taxon>
        <taxon>Schizophyllaceae</taxon>
        <taxon>Schizophyllum</taxon>
    </lineage>
</organism>
<dbReference type="EMBL" id="VDMD01000020">
    <property type="protein sequence ID" value="TRM60750.1"/>
    <property type="molecule type" value="Genomic_DNA"/>
</dbReference>